<name>A0A9X1JK81_9SPHN</name>
<evidence type="ECO:0000313" key="1">
    <source>
        <dbReference type="EMBL" id="MBV7258671.1"/>
    </source>
</evidence>
<protein>
    <submittedName>
        <fullName evidence="1">Uncharacterized protein</fullName>
    </submittedName>
</protein>
<proteinExistence type="predicted"/>
<reference evidence="1" key="1">
    <citation type="submission" date="2021-04" db="EMBL/GenBank/DDBJ databases">
        <authorList>
            <person name="Pira H."/>
            <person name="Risdian C."/>
            <person name="Wink J."/>
        </authorList>
    </citation>
    <scope>NUCLEOTIDE SEQUENCE</scope>
    <source>
        <strain evidence="1">WH158</strain>
    </source>
</reference>
<comment type="caution">
    <text evidence="1">The sequence shown here is derived from an EMBL/GenBank/DDBJ whole genome shotgun (WGS) entry which is preliminary data.</text>
</comment>
<dbReference type="Proteomes" id="UP001138681">
    <property type="component" value="Unassembled WGS sequence"/>
</dbReference>
<sequence>MAYSNFDPAAANRVHWNFGAKIGPKRPFNQKQIWAIRFHPDCKKHIRDRALFNLAIHSNLEVVTW</sequence>
<evidence type="ECO:0000313" key="2">
    <source>
        <dbReference type="Proteomes" id="UP001138681"/>
    </source>
</evidence>
<gene>
    <name evidence="1" type="ORF">KCG46_03650</name>
</gene>
<organism evidence="1 2">
    <name type="scientific">Erythrobacter crassostreae</name>
    <dbReference type="NCBI Taxonomy" id="2828328"/>
    <lineage>
        <taxon>Bacteria</taxon>
        <taxon>Pseudomonadati</taxon>
        <taxon>Pseudomonadota</taxon>
        <taxon>Alphaproteobacteria</taxon>
        <taxon>Sphingomonadales</taxon>
        <taxon>Erythrobacteraceae</taxon>
        <taxon>Erythrobacter/Porphyrobacter group</taxon>
        <taxon>Erythrobacter</taxon>
    </lineage>
</organism>
<accession>A0A9X1JK81</accession>
<dbReference type="EMBL" id="JAGSPC010000001">
    <property type="protein sequence ID" value="MBV7258671.1"/>
    <property type="molecule type" value="Genomic_DNA"/>
</dbReference>
<dbReference type="RefSeq" id="WP_218403964.1">
    <property type="nucleotide sequence ID" value="NZ_JAGSPC010000001.1"/>
</dbReference>
<dbReference type="AlphaFoldDB" id="A0A9X1JK81"/>
<keyword evidence="2" id="KW-1185">Reference proteome</keyword>